<dbReference type="InterPro" id="IPR019577">
    <property type="entry name" value="SPARC/Testican_Ca-bd-dom"/>
</dbReference>
<keyword evidence="10" id="KW-1185">Reference proteome</keyword>
<dbReference type="FunFam" id="4.10.800.10:FF:000001">
    <property type="entry name" value="Testican-3 isoform 2"/>
    <property type="match status" value="1"/>
</dbReference>
<dbReference type="PROSITE" id="PS51162">
    <property type="entry name" value="THYROGLOBULIN_1_2"/>
    <property type="match status" value="1"/>
</dbReference>
<evidence type="ECO:0000256" key="5">
    <source>
        <dbReference type="ARBA" id="ARBA00023180"/>
    </source>
</evidence>
<dbReference type="GO" id="GO:0005509">
    <property type="term" value="F:calcium ion binding"/>
    <property type="evidence" value="ECO:0007669"/>
    <property type="project" value="InterPro"/>
</dbReference>
<dbReference type="SUPFAM" id="SSF47473">
    <property type="entry name" value="EF-hand"/>
    <property type="match status" value="1"/>
</dbReference>
<dbReference type="PANTHER" id="PTHR13866">
    <property type="entry name" value="SPARC OSTEONECTIN"/>
    <property type="match status" value="1"/>
</dbReference>
<dbReference type="GO" id="GO:0050840">
    <property type="term" value="F:extracellular matrix binding"/>
    <property type="evidence" value="ECO:0007669"/>
    <property type="project" value="TreeGrafter"/>
</dbReference>
<evidence type="ECO:0000256" key="2">
    <source>
        <dbReference type="ARBA" id="ARBA00022525"/>
    </source>
</evidence>
<dbReference type="Pfam" id="PF10591">
    <property type="entry name" value="SPARC_Ca_bdg"/>
    <property type="match status" value="1"/>
</dbReference>
<name>A0A556UG19_BAGYA</name>
<comment type="caution">
    <text evidence="6">Lacks conserved residue(s) required for the propagation of feature annotation.</text>
</comment>
<comment type="caution">
    <text evidence="9">The sequence shown here is derived from an EMBL/GenBank/DDBJ whole genome shotgun (WGS) entry which is preliminary data.</text>
</comment>
<dbReference type="InterPro" id="IPR036857">
    <property type="entry name" value="Thyroglobulin_1_sf"/>
</dbReference>
<gene>
    <name evidence="9" type="ORF">Baya_10648</name>
</gene>
<sequence length="187" mass="21002">MIKAPICKGFLDWMFTRLDMNLDLHLDQSELAGLGSEMEGSCTKSFLRACDLGRDQLISSKEWCSCFQRHLEPPCRSEISNIHKQQTRKKLLGQYVPSCDEDGFYKPHQCHGSSGQCWCVDRYGNKVSESRRMGTIECAPEGSGDFGSGDLLLSDDEDDVVLNDQEDIGDDDDEYDDDDDSDGGYMS</sequence>
<feature type="domain" description="Thyroglobulin type-1" evidence="8">
    <location>
        <begin position="72"/>
        <end position="138"/>
    </location>
</feature>
<dbReference type="Gene3D" id="1.10.238.10">
    <property type="entry name" value="EF-hand"/>
    <property type="match status" value="1"/>
</dbReference>
<evidence type="ECO:0000259" key="8">
    <source>
        <dbReference type="PROSITE" id="PS51162"/>
    </source>
</evidence>
<reference evidence="9 10" key="1">
    <citation type="journal article" date="2019" name="Genome Biol. Evol.">
        <title>Whole-Genome Sequencing of the Giant Devil Catfish, Bagarius yarrelli.</title>
        <authorList>
            <person name="Jiang W."/>
            <person name="Lv Y."/>
            <person name="Cheng L."/>
            <person name="Yang K."/>
            <person name="Chao B."/>
            <person name="Wang X."/>
            <person name="Li Y."/>
            <person name="Pan X."/>
            <person name="You X."/>
            <person name="Zhang Y."/>
            <person name="Yang J."/>
            <person name="Li J."/>
            <person name="Zhang X."/>
            <person name="Liu S."/>
            <person name="Sun C."/>
            <person name="Yang J."/>
            <person name="Shi Q."/>
        </authorList>
    </citation>
    <scope>NUCLEOTIDE SEQUENCE [LARGE SCALE GENOMIC DNA]</scope>
    <source>
        <strain evidence="9">JWS20170419001</strain>
        <tissue evidence="9">Muscle</tissue>
    </source>
</reference>
<dbReference type="OrthoDB" id="8875634at2759"/>
<feature type="region of interest" description="Disordered" evidence="7">
    <location>
        <begin position="138"/>
        <end position="187"/>
    </location>
</feature>
<dbReference type="GO" id="GO:0005615">
    <property type="term" value="C:extracellular space"/>
    <property type="evidence" value="ECO:0007669"/>
    <property type="project" value="TreeGrafter"/>
</dbReference>
<dbReference type="Proteomes" id="UP000319801">
    <property type="component" value="Unassembled WGS sequence"/>
</dbReference>
<feature type="compositionally biased region" description="Acidic residues" evidence="7">
    <location>
        <begin position="153"/>
        <end position="187"/>
    </location>
</feature>
<evidence type="ECO:0000313" key="9">
    <source>
        <dbReference type="EMBL" id="TSO98566.1"/>
    </source>
</evidence>
<evidence type="ECO:0000256" key="4">
    <source>
        <dbReference type="ARBA" id="ARBA00023157"/>
    </source>
</evidence>
<protein>
    <submittedName>
        <fullName evidence="9">Testican-3</fullName>
    </submittedName>
</protein>
<keyword evidence="4 6" id="KW-1015">Disulfide bond</keyword>
<organism evidence="9 10">
    <name type="scientific">Bagarius yarrelli</name>
    <name type="common">Goonch</name>
    <name type="synonym">Bagrus yarrelli</name>
    <dbReference type="NCBI Taxonomy" id="175774"/>
    <lineage>
        <taxon>Eukaryota</taxon>
        <taxon>Metazoa</taxon>
        <taxon>Chordata</taxon>
        <taxon>Craniata</taxon>
        <taxon>Vertebrata</taxon>
        <taxon>Euteleostomi</taxon>
        <taxon>Actinopterygii</taxon>
        <taxon>Neopterygii</taxon>
        <taxon>Teleostei</taxon>
        <taxon>Ostariophysi</taxon>
        <taxon>Siluriformes</taxon>
        <taxon>Sisoridae</taxon>
        <taxon>Sisorinae</taxon>
        <taxon>Bagarius</taxon>
    </lineage>
</organism>
<keyword evidence="2" id="KW-0964">Secreted</keyword>
<keyword evidence="5" id="KW-0325">Glycoprotein</keyword>
<dbReference type="InterPro" id="IPR000716">
    <property type="entry name" value="Thyroglobulin_1"/>
</dbReference>
<dbReference type="CDD" id="cd00191">
    <property type="entry name" value="TY"/>
    <property type="match status" value="1"/>
</dbReference>
<dbReference type="SUPFAM" id="SSF57610">
    <property type="entry name" value="Thyroglobulin type-1 domain"/>
    <property type="match status" value="1"/>
</dbReference>
<dbReference type="EMBL" id="VCAZ01000072">
    <property type="protein sequence ID" value="TSO98566.1"/>
    <property type="molecule type" value="Genomic_DNA"/>
</dbReference>
<dbReference type="Pfam" id="PF00086">
    <property type="entry name" value="Thyroglobulin_1"/>
    <property type="match status" value="1"/>
</dbReference>
<comment type="subcellular location">
    <subcellularLocation>
        <location evidence="1">Secreted</location>
    </subcellularLocation>
</comment>
<feature type="disulfide bond" evidence="6">
    <location>
        <begin position="110"/>
        <end position="117"/>
    </location>
</feature>
<keyword evidence="3" id="KW-0732">Signal</keyword>
<accession>A0A556UG19</accession>
<evidence type="ECO:0000256" key="3">
    <source>
        <dbReference type="ARBA" id="ARBA00022729"/>
    </source>
</evidence>
<evidence type="ECO:0000256" key="7">
    <source>
        <dbReference type="SAM" id="MobiDB-lite"/>
    </source>
</evidence>
<dbReference type="GO" id="GO:0005518">
    <property type="term" value="F:collagen binding"/>
    <property type="evidence" value="ECO:0007669"/>
    <property type="project" value="TreeGrafter"/>
</dbReference>
<dbReference type="PANTHER" id="PTHR13866:SF21">
    <property type="entry name" value="TESTICAN-3"/>
    <property type="match status" value="1"/>
</dbReference>
<dbReference type="PROSITE" id="PS00484">
    <property type="entry name" value="THYROGLOBULIN_1_1"/>
    <property type="match status" value="1"/>
</dbReference>
<dbReference type="InterPro" id="IPR011992">
    <property type="entry name" value="EF-hand-dom_pair"/>
</dbReference>
<dbReference type="Gene3D" id="4.10.800.10">
    <property type="entry name" value="Thyroglobulin type-1"/>
    <property type="match status" value="1"/>
</dbReference>
<evidence type="ECO:0000313" key="10">
    <source>
        <dbReference type="Proteomes" id="UP000319801"/>
    </source>
</evidence>
<dbReference type="AlphaFoldDB" id="A0A556UG19"/>
<evidence type="ECO:0000256" key="6">
    <source>
        <dbReference type="PROSITE-ProRule" id="PRU00500"/>
    </source>
</evidence>
<dbReference type="SMART" id="SM00211">
    <property type="entry name" value="TY"/>
    <property type="match status" value="1"/>
</dbReference>
<evidence type="ECO:0000256" key="1">
    <source>
        <dbReference type="ARBA" id="ARBA00004613"/>
    </source>
</evidence>
<proteinExistence type="predicted"/>